<dbReference type="EMBL" id="JAGSOG010000095">
    <property type="protein sequence ID" value="MBR7835439.1"/>
    <property type="molecule type" value="Genomic_DNA"/>
</dbReference>
<name>A0A941IPR8_9ACTN</name>
<protein>
    <recommendedName>
        <fullName evidence="4">Secreted protein</fullName>
    </recommendedName>
</protein>
<gene>
    <name evidence="2" type="ORF">KDL01_19345</name>
</gene>
<feature type="signal peptide" evidence="1">
    <location>
        <begin position="1"/>
        <end position="29"/>
    </location>
</feature>
<keyword evidence="1" id="KW-0732">Signal</keyword>
<comment type="caution">
    <text evidence="2">The sequence shown here is derived from an EMBL/GenBank/DDBJ whole genome shotgun (WGS) entry which is preliminary data.</text>
</comment>
<sequence>MKIKNILAATVVAGALATTGILGAGAAQAATPLRAAAPAATLAELRDAHQLTLLELIDVVRYDVRESFPTSTLMLADGASPSGPTTDMYKVTDWRFVFNTNDPTSRIKSLQVNATLAGAIQPPTYYTAPWGGVASIPDWVGMSPELAYHILRTAGHGNAYQYVSLLKPLVANPQLQYHFSNIRGGCDGFAVNVNDGVVQPICG</sequence>
<proteinExistence type="predicted"/>
<evidence type="ECO:0000313" key="3">
    <source>
        <dbReference type="Proteomes" id="UP000675781"/>
    </source>
</evidence>
<organism evidence="2 3">
    <name type="scientific">Actinospica durhamensis</name>
    <dbReference type="NCBI Taxonomy" id="1508375"/>
    <lineage>
        <taxon>Bacteria</taxon>
        <taxon>Bacillati</taxon>
        <taxon>Actinomycetota</taxon>
        <taxon>Actinomycetes</taxon>
        <taxon>Catenulisporales</taxon>
        <taxon>Actinospicaceae</taxon>
        <taxon>Actinospica</taxon>
    </lineage>
</organism>
<dbReference type="RefSeq" id="WP_212529932.1">
    <property type="nucleotide sequence ID" value="NZ_JAGSOG010000095.1"/>
</dbReference>
<dbReference type="Proteomes" id="UP000675781">
    <property type="component" value="Unassembled WGS sequence"/>
</dbReference>
<keyword evidence="3" id="KW-1185">Reference proteome</keyword>
<accession>A0A941IPR8</accession>
<evidence type="ECO:0000313" key="2">
    <source>
        <dbReference type="EMBL" id="MBR7835439.1"/>
    </source>
</evidence>
<dbReference type="AlphaFoldDB" id="A0A941IPR8"/>
<evidence type="ECO:0008006" key="4">
    <source>
        <dbReference type="Google" id="ProtNLM"/>
    </source>
</evidence>
<feature type="chain" id="PRO_5038132878" description="Secreted protein" evidence="1">
    <location>
        <begin position="30"/>
        <end position="203"/>
    </location>
</feature>
<reference evidence="2" key="1">
    <citation type="submission" date="2021-04" db="EMBL/GenBank/DDBJ databases">
        <title>Genome based classification of Actinospica acidithermotolerans sp. nov., an actinobacterium isolated from an Indonesian hot spring.</title>
        <authorList>
            <person name="Kusuma A.B."/>
            <person name="Putra K.E."/>
            <person name="Nafisah S."/>
            <person name="Loh J."/>
            <person name="Nouioui I."/>
            <person name="Goodfellow M."/>
        </authorList>
    </citation>
    <scope>NUCLEOTIDE SEQUENCE</scope>
    <source>
        <strain evidence="2">CSCA 57</strain>
    </source>
</reference>
<evidence type="ECO:0000256" key="1">
    <source>
        <dbReference type="SAM" id="SignalP"/>
    </source>
</evidence>